<keyword evidence="7" id="KW-1185">Reference proteome</keyword>
<dbReference type="EMBL" id="QGTL01000003">
    <property type="protein sequence ID" value="PWV77774.1"/>
    <property type="molecule type" value="Genomic_DNA"/>
</dbReference>
<dbReference type="GO" id="GO:0019290">
    <property type="term" value="P:siderophore biosynthetic process"/>
    <property type="evidence" value="ECO:0007669"/>
    <property type="project" value="InterPro"/>
</dbReference>
<evidence type="ECO:0000256" key="2">
    <source>
        <dbReference type="ARBA" id="ARBA00005102"/>
    </source>
</evidence>
<evidence type="ECO:0000256" key="3">
    <source>
        <dbReference type="ARBA" id="ARBA00020586"/>
    </source>
</evidence>
<dbReference type="InterPro" id="IPR019432">
    <property type="entry name" value="Acyltransferase_MbtK/IucB-like"/>
</dbReference>
<name>A0A317NTX5_9NOCA</name>
<dbReference type="PANTHER" id="PTHR31438:SF1">
    <property type="entry name" value="LYSINE N-ACYLTRANSFERASE C17G9.06C-RELATED"/>
    <property type="match status" value="1"/>
</dbReference>
<accession>A0A317NTX5</accession>
<sequence length="221" mass="24422">MSPAGTPYVLPREQTELPADVAAAPAPNLPVFAAPFTLRVADPDGTDPDLLVEWMARPHLLESWEQDWDADRRRTDFRAQLAGTYSRPCLLSLDFALLGRPELGVRDIAYLEFYRAAKDEIGHLYDSAPGDIGFHIATADTAVIGKGIMTGWIATMVTALFAANPDCRRVLGDPDHRNQAICRSLTKAGFHRIDEFDVRPDRRIALYAAPRTPDDLPVARA</sequence>
<comment type="function">
    <text evidence="1">Acyltransferase required for the direct transfer of medium- to long-chain fatty acyl moieties from a carrier protein (MbtL) on to the epsilon-amino group of lysine residue in the mycobactin core.</text>
</comment>
<dbReference type="Proteomes" id="UP000246410">
    <property type="component" value="Unassembled WGS sequence"/>
</dbReference>
<organism evidence="6 7">
    <name type="scientific">Nocardia neocaledoniensis</name>
    <dbReference type="NCBI Taxonomy" id="236511"/>
    <lineage>
        <taxon>Bacteria</taxon>
        <taxon>Bacillati</taxon>
        <taxon>Actinomycetota</taxon>
        <taxon>Actinomycetes</taxon>
        <taxon>Mycobacteriales</taxon>
        <taxon>Nocardiaceae</taxon>
        <taxon>Nocardia</taxon>
    </lineage>
</organism>
<dbReference type="PANTHER" id="PTHR31438">
    <property type="entry name" value="LYSINE N-ACYLTRANSFERASE C17G9.06C-RELATED"/>
    <property type="match status" value="1"/>
</dbReference>
<protein>
    <recommendedName>
        <fullName evidence="3">Lysine N-acyltransferase MbtK</fullName>
    </recommendedName>
    <alternativeName>
        <fullName evidence="4">Mycobactin synthase protein K</fullName>
    </alternativeName>
</protein>
<proteinExistence type="predicted"/>
<dbReference type="Gene3D" id="3.40.630.30">
    <property type="match status" value="1"/>
</dbReference>
<dbReference type="GO" id="GO:0016410">
    <property type="term" value="F:N-acyltransferase activity"/>
    <property type="evidence" value="ECO:0007669"/>
    <property type="project" value="TreeGrafter"/>
</dbReference>
<evidence type="ECO:0000256" key="4">
    <source>
        <dbReference type="ARBA" id="ARBA00031122"/>
    </source>
</evidence>
<feature type="domain" description="Acyltransferase MbtK/IucB-like conserved" evidence="5">
    <location>
        <begin position="39"/>
        <end position="87"/>
    </location>
</feature>
<dbReference type="Pfam" id="PF13523">
    <property type="entry name" value="Acetyltransf_8"/>
    <property type="match status" value="1"/>
</dbReference>
<dbReference type="AlphaFoldDB" id="A0A317NTX5"/>
<evidence type="ECO:0000259" key="5">
    <source>
        <dbReference type="SMART" id="SM01006"/>
    </source>
</evidence>
<dbReference type="SUPFAM" id="SSF55729">
    <property type="entry name" value="Acyl-CoA N-acyltransferases (Nat)"/>
    <property type="match status" value="1"/>
</dbReference>
<evidence type="ECO:0000256" key="1">
    <source>
        <dbReference type="ARBA" id="ARBA00003818"/>
    </source>
</evidence>
<dbReference type="UniPathway" id="UPA00011"/>
<dbReference type="SMART" id="SM01006">
    <property type="entry name" value="AlcB"/>
    <property type="match status" value="1"/>
</dbReference>
<evidence type="ECO:0000313" key="7">
    <source>
        <dbReference type="Proteomes" id="UP000246410"/>
    </source>
</evidence>
<dbReference type="InterPro" id="IPR016181">
    <property type="entry name" value="Acyl_CoA_acyltransferase"/>
</dbReference>
<keyword evidence="6" id="KW-0808">Transferase</keyword>
<evidence type="ECO:0000313" key="6">
    <source>
        <dbReference type="EMBL" id="PWV77774.1"/>
    </source>
</evidence>
<comment type="pathway">
    <text evidence="2">Siderophore biosynthesis; mycobactin biosynthesis.</text>
</comment>
<reference evidence="6 7" key="1">
    <citation type="submission" date="2018-05" db="EMBL/GenBank/DDBJ databases">
        <title>Genomic Encyclopedia of Type Strains, Phase IV (KMG-IV): sequencing the most valuable type-strain genomes for metagenomic binning, comparative biology and taxonomic classification.</title>
        <authorList>
            <person name="Goeker M."/>
        </authorList>
    </citation>
    <scope>NUCLEOTIDE SEQUENCE [LARGE SCALE GENOMIC DNA]</scope>
    <source>
        <strain evidence="6 7">DSM 44717</strain>
    </source>
</reference>
<comment type="caution">
    <text evidence="6">The sequence shown here is derived from an EMBL/GenBank/DDBJ whole genome shotgun (WGS) entry which is preliminary data.</text>
</comment>
<gene>
    <name evidence="6" type="ORF">DFR69_103373</name>
</gene>